<dbReference type="OrthoDB" id="6154690at2759"/>
<evidence type="ECO:0000256" key="8">
    <source>
        <dbReference type="ARBA" id="ARBA00032174"/>
    </source>
</evidence>
<evidence type="ECO:0000256" key="3">
    <source>
        <dbReference type="ARBA" id="ARBA00014066"/>
    </source>
</evidence>
<proteinExistence type="predicted"/>
<comment type="function">
    <text evidence="10">In unstressed cells, promotes SIAH1-mediated polyubiquitination and degradation of the serine/threonine-protein kinase HIPK2, probably by acting as a loading factor that potentiates complex formation between HIPK2 and ubiquitin ligase SIAH1. In response to DNA damage, localizes to the nucleus following phosphorylation by HIPK2 and modulates the expression of a subset of TP53/p53 target genes by binding to TP53 at target gene promoters. This limits the expression of a number of cell death-mediating TP53 target genes, reducing DNA damage-induced cell death. Enhances the binding of transcription factor TCF7L2/TCF4, a Wnt signaling pathway effector, to the promoters of target genes. Plays a role in stress granule formation.</text>
</comment>
<keyword evidence="4" id="KW-0963">Cytoplasm</keyword>
<organism evidence="11">
    <name type="scientific">Octopus bimaculoides</name>
    <name type="common">California two-spotted octopus</name>
    <dbReference type="NCBI Taxonomy" id="37653"/>
    <lineage>
        <taxon>Eukaryota</taxon>
        <taxon>Metazoa</taxon>
        <taxon>Spiralia</taxon>
        <taxon>Lophotrochozoa</taxon>
        <taxon>Mollusca</taxon>
        <taxon>Cephalopoda</taxon>
        <taxon>Coleoidea</taxon>
        <taxon>Octopodiformes</taxon>
        <taxon>Octopoda</taxon>
        <taxon>Incirrata</taxon>
        <taxon>Octopodidae</taxon>
        <taxon>Octopus</taxon>
    </lineage>
</organism>
<evidence type="ECO:0000256" key="10">
    <source>
        <dbReference type="ARBA" id="ARBA00045449"/>
    </source>
</evidence>
<keyword evidence="7" id="KW-0539">Nucleus</keyword>
<dbReference type="PANTHER" id="PTHR31638">
    <property type="entry name" value="DAZ-ASSOCIATED PROTEIN 2"/>
    <property type="match status" value="1"/>
</dbReference>
<evidence type="ECO:0000256" key="1">
    <source>
        <dbReference type="ARBA" id="ARBA00004210"/>
    </source>
</evidence>
<evidence type="ECO:0000256" key="5">
    <source>
        <dbReference type="ARBA" id="ARBA00022553"/>
    </source>
</evidence>
<keyword evidence="6" id="KW-0832">Ubl conjugation</keyword>
<keyword evidence="5" id="KW-0597">Phosphoprotein</keyword>
<sequence length="159" mass="17288">MGHNEELLEHFKLFFGEGNKSPYPLQYTYVPTAGVPTIPQPMPTYIPGSPYPTTYQLVPSYGYYYRYGIPGQEALAQGLPPSYSPSPASTIPQQTMLVHGAYDAGARFDGISGQMIPPPPPGYAPNATQMAAMQGQNVILTQRKNDFLTGGSGAGYTWY</sequence>
<dbReference type="EMBL" id="KQ430232">
    <property type="protein sequence ID" value="KOF64458.1"/>
    <property type="molecule type" value="Genomic_DNA"/>
</dbReference>
<dbReference type="InterPro" id="IPR022730">
    <property type="entry name" value="DAZ_assoc-2"/>
</dbReference>
<dbReference type="GO" id="GO:0016607">
    <property type="term" value="C:nuclear speck"/>
    <property type="evidence" value="ECO:0007669"/>
    <property type="project" value="UniProtKB-SubCell"/>
</dbReference>
<name>A0A0L8FJK8_OCTBM</name>
<dbReference type="PANTHER" id="PTHR31638:SF3">
    <property type="entry name" value="DAZ-ASSOCIATED PROTEIN 2"/>
    <property type="match status" value="1"/>
</dbReference>
<accession>A0A0L8FJK8</accession>
<evidence type="ECO:0000313" key="11">
    <source>
        <dbReference type="EMBL" id="KOF64458.1"/>
    </source>
</evidence>
<dbReference type="GO" id="GO:0010494">
    <property type="term" value="C:cytoplasmic stress granule"/>
    <property type="evidence" value="ECO:0007669"/>
    <property type="project" value="UniProtKB-SubCell"/>
</dbReference>
<gene>
    <name evidence="11" type="ORF">OCBIM_22017261mg</name>
</gene>
<protein>
    <recommendedName>
        <fullName evidence="3">DAZ-associated protein 2</fullName>
    </recommendedName>
    <alternativeName>
        <fullName evidence="8">Deleted in azoospermia-associated protein 2</fullName>
    </alternativeName>
    <alternativeName>
        <fullName evidence="9">Proline-rich transcript in brain protein</fullName>
    </alternativeName>
</protein>
<evidence type="ECO:0000256" key="4">
    <source>
        <dbReference type="ARBA" id="ARBA00022490"/>
    </source>
</evidence>
<evidence type="ECO:0000256" key="9">
    <source>
        <dbReference type="ARBA" id="ARBA00034352"/>
    </source>
</evidence>
<dbReference type="Pfam" id="PF11029">
    <property type="entry name" value="DAZAP2"/>
    <property type="match status" value="1"/>
</dbReference>
<dbReference type="AlphaFoldDB" id="A0A0L8FJK8"/>
<evidence type="ECO:0000256" key="7">
    <source>
        <dbReference type="ARBA" id="ARBA00023242"/>
    </source>
</evidence>
<evidence type="ECO:0000256" key="6">
    <source>
        <dbReference type="ARBA" id="ARBA00022843"/>
    </source>
</evidence>
<evidence type="ECO:0000256" key="2">
    <source>
        <dbReference type="ARBA" id="ARBA00004324"/>
    </source>
</evidence>
<comment type="subcellular location">
    <subcellularLocation>
        <location evidence="1">Cytoplasm</location>
        <location evidence="1">Stress granule</location>
    </subcellularLocation>
    <subcellularLocation>
        <location evidence="2">Nucleus speckle</location>
    </subcellularLocation>
</comment>
<reference evidence="11" key="1">
    <citation type="submission" date="2015-07" db="EMBL/GenBank/DDBJ databases">
        <title>MeaNS - Measles Nucleotide Surveillance Program.</title>
        <authorList>
            <person name="Tran T."/>
            <person name="Druce J."/>
        </authorList>
    </citation>
    <scope>NUCLEOTIDE SEQUENCE</scope>
    <source>
        <strain evidence="11">UCB-OBI-ISO-001</strain>
        <tissue evidence="11">Gonad</tissue>
    </source>
</reference>